<evidence type="ECO:0000313" key="6">
    <source>
        <dbReference type="Proteomes" id="UP000377803"/>
    </source>
</evidence>
<dbReference type="Gene3D" id="3.40.50.300">
    <property type="entry name" value="P-loop containing nucleotide triphosphate hydrolases"/>
    <property type="match status" value="1"/>
</dbReference>
<proteinExistence type="inferred from homology"/>
<dbReference type="GeneID" id="42364883"/>
<dbReference type="InterPro" id="IPR002716">
    <property type="entry name" value="PIN_dom"/>
</dbReference>
<comment type="similarity">
    <text evidence="1">In the N-terminal section; belongs to the PINc/VapC protein family.</text>
</comment>
<dbReference type="CDD" id="cd09878">
    <property type="entry name" value="PIN_VapC_VirB11L-ATPase-like"/>
    <property type="match status" value="1"/>
</dbReference>
<dbReference type="Pfam" id="PF00013">
    <property type="entry name" value="KH_1"/>
    <property type="match status" value="1"/>
</dbReference>
<sequence length="595" mass="66480">MTNKIVPDTSALIDGEVSKLVDEGELEDVEVVIPEFVVDELENQANKGMEVGYKGIEELEQFQELDNITVSFTGRKPTTEEIKMASNGRIDALIRDVAEEMDATLFTGDYVQYRLAEAKGVDVRFFETEDDLKFSLEDYFDDKTMSVHLKEGDVPRAKKGLPGEFELEQIGENVIEREEIEDLISETIENAEMSDEGLIEMEGNGATVVQIGKYRIAITRPPFSEKAEITAVRPVAKVGLEDYDLSDELMDRLDEKAEGILIAGAPGHGKSTFAQALAEHYEAKNKVVKTMEKPRDLDVGERITQYSELDGSMENTGDFLLLARPDYTIYDEVRKTRDFEVFSDLRLAGVGMIGVVHASKAVDAVQRLIGRVELGMIPEVCDTVIHIQNAGVEKVYKIELTVKVPEGMTEEDLARPVIQISRFENDKPEYEIYTYGEETVVVPIEESSVETGAQRLARDQIKHRLKKHVKNPEIEFISDDHIRLLIDEGNIPQIIGQGGERIDEIEDELGLSITVEPRGASNKENIDYDIDERGNSVVLELGEEYASQDVDIFDGEEYLFTATVGKTGEVSLTKSSEVAGRILRSASDHNLEVKV</sequence>
<evidence type="ECO:0000256" key="2">
    <source>
        <dbReference type="PROSITE-ProRule" id="PRU00117"/>
    </source>
</evidence>
<dbReference type="OrthoDB" id="7146at2157"/>
<dbReference type="InterPro" id="IPR029060">
    <property type="entry name" value="PIN-like_dom_sf"/>
</dbReference>
<dbReference type="SMART" id="SM00322">
    <property type="entry name" value="KH"/>
    <property type="match status" value="1"/>
</dbReference>
<keyword evidence="2" id="KW-0694">RNA-binding</keyword>
<dbReference type="Gene3D" id="3.40.50.1010">
    <property type="entry name" value="5'-nuclease"/>
    <property type="match status" value="1"/>
</dbReference>
<dbReference type="AlphaFoldDB" id="A0A5Q0UGS0"/>
<gene>
    <name evidence="5" type="ORF">LC1Nh_0500</name>
</gene>
<evidence type="ECO:0000256" key="1">
    <source>
        <dbReference type="ARBA" id="ARBA00046345"/>
    </source>
</evidence>
<dbReference type="InterPro" id="IPR052041">
    <property type="entry name" value="Nucleic_acid_metab_PIN/TRAM"/>
</dbReference>
<dbReference type="SUPFAM" id="SSF52540">
    <property type="entry name" value="P-loop containing nucleoside triphosphate hydrolases"/>
    <property type="match status" value="1"/>
</dbReference>
<dbReference type="RefSeq" id="WP_153550138.1">
    <property type="nucleotide sequence ID" value="NZ_CP040089.1"/>
</dbReference>
<dbReference type="NCBIfam" id="NF010335">
    <property type="entry name" value="PRK13764.1"/>
    <property type="match status" value="1"/>
</dbReference>
<evidence type="ECO:0000313" key="5">
    <source>
        <dbReference type="EMBL" id="QGA80400.1"/>
    </source>
</evidence>
<dbReference type="SUPFAM" id="SSF88723">
    <property type="entry name" value="PIN domain-like"/>
    <property type="match status" value="1"/>
</dbReference>
<dbReference type="Proteomes" id="UP000377803">
    <property type="component" value="Chromosome"/>
</dbReference>
<dbReference type="InterPro" id="IPR004088">
    <property type="entry name" value="KH_dom_type_1"/>
</dbReference>
<evidence type="ECO:0000259" key="4">
    <source>
        <dbReference type="SMART" id="SM00670"/>
    </source>
</evidence>
<dbReference type="InterPro" id="IPR004087">
    <property type="entry name" value="KH_dom"/>
</dbReference>
<feature type="domain" description="K Homology" evidence="3">
    <location>
        <begin position="478"/>
        <end position="538"/>
    </location>
</feature>
<dbReference type="KEGG" id="ncon:LC1Nh_0500"/>
<accession>A0A5Q0UGS0</accession>
<dbReference type="InterPro" id="IPR027417">
    <property type="entry name" value="P-loop_NTPase"/>
</dbReference>
<dbReference type="CDD" id="cd00105">
    <property type="entry name" value="KH-I"/>
    <property type="match status" value="1"/>
</dbReference>
<organism evidence="5 6">
    <name type="scientific">Candidatus Nanohalobium constans</name>
    <dbReference type="NCBI Taxonomy" id="2565781"/>
    <lineage>
        <taxon>Archaea</taxon>
        <taxon>Candidatus Nanohalarchaeota</taxon>
        <taxon>Candidatus Nanohalobia</taxon>
        <taxon>Candidatus Nanohalobiales</taxon>
        <taxon>Candidatus Nanohalobiaceae</taxon>
        <taxon>Candidatus Nanohalobium</taxon>
    </lineage>
</organism>
<dbReference type="GO" id="GO:0003723">
    <property type="term" value="F:RNA binding"/>
    <property type="evidence" value="ECO:0007669"/>
    <property type="project" value="UniProtKB-UniRule"/>
</dbReference>
<dbReference type="SUPFAM" id="SSF54791">
    <property type="entry name" value="Eukaryotic type KH-domain (KH-domain type I)"/>
    <property type="match status" value="1"/>
</dbReference>
<name>A0A5Q0UGS0_9ARCH</name>
<dbReference type="PROSITE" id="PS50084">
    <property type="entry name" value="KH_TYPE_1"/>
    <property type="match status" value="1"/>
</dbReference>
<keyword evidence="6" id="KW-1185">Reference proteome</keyword>
<dbReference type="PANTHER" id="PTHR11603:SF147">
    <property type="entry name" value="MEMBRANE PROTEIN"/>
    <property type="match status" value="1"/>
</dbReference>
<protein>
    <submittedName>
        <fullName evidence="5">ATPase (PilT family) part of archaella system</fullName>
    </submittedName>
</protein>
<feature type="domain" description="PIN" evidence="4">
    <location>
        <begin position="3"/>
        <end position="114"/>
    </location>
</feature>
<dbReference type="Gene3D" id="3.30.1370.10">
    <property type="entry name" value="K Homology domain, type 1"/>
    <property type="match status" value="1"/>
</dbReference>
<dbReference type="InterPro" id="IPR036612">
    <property type="entry name" value="KH_dom_type_1_sf"/>
</dbReference>
<dbReference type="Pfam" id="PF01850">
    <property type="entry name" value="PIN"/>
    <property type="match status" value="1"/>
</dbReference>
<dbReference type="PANTHER" id="PTHR11603">
    <property type="entry name" value="AAA FAMILY ATPASE"/>
    <property type="match status" value="1"/>
</dbReference>
<dbReference type="SMART" id="SM00670">
    <property type="entry name" value="PINc"/>
    <property type="match status" value="1"/>
</dbReference>
<reference evidence="6" key="1">
    <citation type="submission" date="2019-05" db="EMBL/GenBank/DDBJ databases">
        <title>Candidatus Nanohalobium constans, a novel model system to study the DPANN nano-sized archaea: genomic and physiological characterization of a nanoarchaeon co-cultured with its chitinotrophic host.</title>
        <authorList>
            <person name="La Cono V."/>
            <person name="Arcadi E."/>
            <person name="Crisafi F."/>
            <person name="Denaro R."/>
            <person name="La Spada G."/>
            <person name="Messina E."/>
            <person name="Smedile F."/>
            <person name="Toshchakov S.V."/>
            <person name="Shevchenko M.A."/>
            <person name="Golyshin P.N."/>
            <person name="Golyshina O.V."/>
            <person name="Ferrer M."/>
            <person name="Rohde M."/>
            <person name="Mushegian A."/>
            <person name="Sorokin D.Y."/>
            <person name="Giuliano L."/>
            <person name="Yakimov M.M."/>
        </authorList>
    </citation>
    <scope>NUCLEOTIDE SEQUENCE [LARGE SCALE GENOMIC DNA]</scope>
    <source>
        <strain evidence="6">LC1Nh</strain>
    </source>
</reference>
<evidence type="ECO:0000259" key="3">
    <source>
        <dbReference type="SMART" id="SM00322"/>
    </source>
</evidence>
<dbReference type="EMBL" id="CP040089">
    <property type="protein sequence ID" value="QGA80400.1"/>
    <property type="molecule type" value="Genomic_DNA"/>
</dbReference>